<reference evidence="3" key="2">
    <citation type="submission" date="2019-01" db="EMBL/GenBank/DDBJ databases">
        <title>Genome sequence of Desulfonema ishimotonii strain Tokyo 01.</title>
        <authorList>
            <person name="Fukui M."/>
        </authorList>
    </citation>
    <scope>NUCLEOTIDE SEQUENCE [LARGE SCALE GENOMIC DNA]</scope>
    <source>
        <strain evidence="3">Tokyo 01</strain>
    </source>
</reference>
<sequence length="142" mass="15791">MYGEVLQIILNAMRSPCGMFASMNEAGDRVIHATICDSPDKCETEEKSGYFPHRSRNYALWARCGKEKKSFASDGPFDIPEGHIPIIRAMAVAIIHREEVIGNLTVSNKSTDYTDSDMKLLETIADHIAPILYARMKAQQAG</sequence>
<dbReference type="Gene3D" id="3.30.450.40">
    <property type="match status" value="1"/>
</dbReference>
<gene>
    <name evidence="2" type="ORF">DENIS_1533</name>
</gene>
<evidence type="ECO:0000313" key="2">
    <source>
        <dbReference type="EMBL" id="GBC60576.1"/>
    </source>
</evidence>
<organism evidence="2 3">
    <name type="scientific">Desulfonema ishimotonii</name>
    <dbReference type="NCBI Taxonomy" id="45657"/>
    <lineage>
        <taxon>Bacteria</taxon>
        <taxon>Pseudomonadati</taxon>
        <taxon>Thermodesulfobacteriota</taxon>
        <taxon>Desulfobacteria</taxon>
        <taxon>Desulfobacterales</taxon>
        <taxon>Desulfococcaceae</taxon>
        <taxon>Desulfonema</taxon>
    </lineage>
</organism>
<name>A0A401FUD3_9BACT</name>
<protein>
    <recommendedName>
        <fullName evidence="1">GAF domain-containing protein</fullName>
    </recommendedName>
</protein>
<evidence type="ECO:0000313" key="3">
    <source>
        <dbReference type="Proteomes" id="UP000288096"/>
    </source>
</evidence>
<keyword evidence="3" id="KW-1185">Reference proteome</keyword>
<dbReference type="EMBL" id="BEXT01000001">
    <property type="protein sequence ID" value="GBC60576.1"/>
    <property type="molecule type" value="Genomic_DNA"/>
</dbReference>
<reference evidence="3" key="1">
    <citation type="submission" date="2017-11" db="EMBL/GenBank/DDBJ databases">
        <authorList>
            <person name="Watanabe M."/>
            <person name="Kojima H."/>
        </authorList>
    </citation>
    <scope>NUCLEOTIDE SEQUENCE [LARGE SCALE GENOMIC DNA]</scope>
    <source>
        <strain evidence="3">Tokyo 01</strain>
    </source>
</reference>
<dbReference type="SUPFAM" id="SSF55781">
    <property type="entry name" value="GAF domain-like"/>
    <property type="match status" value="1"/>
</dbReference>
<dbReference type="RefSeq" id="WP_124327975.1">
    <property type="nucleotide sequence ID" value="NZ_BEXT01000001.1"/>
</dbReference>
<dbReference type="Pfam" id="PF13185">
    <property type="entry name" value="GAF_2"/>
    <property type="match status" value="1"/>
</dbReference>
<dbReference type="InterPro" id="IPR029016">
    <property type="entry name" value="GAF-like_dom_sf"/>
</dbReference>
<feature type="domain" description="GAF" evidence="1">
    <location>
        <begin position="4"/>
        <end position="131"/>
    </location>
</feature>
<dbReference type="Proteomes" id="UP000288096">
    <property type="component" value="Unassembled WGS sequence"/>
</dbReference>
<dbReference type="InterPro" id="IPR003018">
    <property type="entry name" value="GAF"/>
</dbReference>
<proteinExistence type="predicted"/>
<evidence type="ECO:0000259" key="1">
    <source>
        <dbReference type="Pfam" id="PF13185"/>
    </source>
</evidence>
<accession>A0A401FUD3</accession>
<comment type="caution">
    <text evidence="2">The sequence shown here is derived from an EMBL/GenBank/DDBJ whole genome shotgun (WGS) entry which is preliminary data.</text>
</comment>
<dbReference type="AlphaFoldDB" id="A0A401FUD3"/>